<evidence type="ECO:0000256" key="5">
    <source>
        <dbReference type="ARBA" id="ARBA00023004"/>
    </source>
</evidence>
<evidence type="ECO:0000259" key="8">
    <source>
        <dbReference type="PROSITE" id="PS51007"/>
    </source>
</evidence>
<feature type="domain" description="Cytochrome c" evidence="8">
    <location>
        <begin position="46"/>
        <end position="121"/>
    </location>
</feature>
<dbReference type="SUPFAM" id="SSF46626">
    <property type="entry name" value="Cytochrome c"/>
    <property type="match status" value="1"/>
</dbReference>
<evidence type="ECO:0000313" key="10">
    <source>
        <dbReference type="Proteomes" id="UP000294155"/>
    </source>
</evidence>
<proteinExistence type="predicted"/>
<dbReference type="PRINTS" id="PR00605">
    <property type="entry name" value="CYTCHROMECIC"/>
</dbReference>
<dbReference type="AlphaFoldDB" id="A0A4Q5LE54"/>
<keyword evidence="4" id="KW-0249">Electron transport</keyword>
<accession>A0A4Q5LE54</accession>
<dbReference type="GO" id="GO:0009055">
    <property type="term" value="F:electron transfer activity"/>
    <property type="evidence" value="ECO:0007669"/>
    <property type="project" value="InterPro"/>
</dbReference>
<keyword evidence="10" id="KW-1185">Reference proteome</keyword>
<reference evidence="9 10" key="1">
    <citation type="submission" date="2019-02" db="EMBL/GenBank/DDBJ databases">
        <title>Bacterial novel species isolated from soil.</title>
        <authorList>
            <person name="Jung H.-Y."/>
        </authorList>
    </citation>
    <scope>NUCLEOTIDE SEQUENCE [LARGE SCALE GENOMIC DNA]</scope>
    <source>
        <strain evidence="9 10">1-3-3-3</strain>
    </source>
</reference>
<keyword evidence="5 6" id="KW-0408">Iron</keyword>
<dbReference type="OrthoDB" id="9811395at2"/>
<dbReference type="PROSITE" id="PS51007">
    <property type="entry name" value="CYTC"/>
    <property type="match status" value="1"/>
</dbReference>
<protein>
    <submittedName>
        <fullName evidence="9">C-type cytochrome</fullName>
    </submittedName>
</protein>
<keyword evidence="1" id="KW-0813">Transport</keyword>
<evidence type="ECO:0000256" key="3">
    <source>
        <dbReference type="ARBA" id="ARBA00022723"/>
    </source>
</evidence>
<dbReference type="Pfam" id="PF13442">
    <property type="entry name" value="Cytochrome_CBB3"/>
    <property type="match status" value="1"/>
</dbReference>
<name>A0A4Q5LE54_9BACT</name>
<dbReference type="Proteomes" id="UP000294155">
    <property type="component" value="Unassembled WGS sequence"/>
</dbReference>
<feature type="chain" id="PRO_5020585725" evidence="7">
    <location>
        <begin position="32"/>
        <end position="121"/>
    </location>
</feature>
<keyword evidence="3 6" id="KW-0479">Metal-binding</keyword>
<dbReference type="GO" id="GO:0005506">
    <property type="term" value="F:iron ion binding"/>
    <property type="evidence" value="ECO:0007669"/>
    <property type="project" value="InterPro"/>
</dbReference>
<evidence type="ECO:0000313" key="9">
    <source>
        <dbReference type="EMBL" id="RYU80251.1"/>
    </source>
</evidence>
<dbReference type="EMBL" id="SEWE01000014">
    <property type="protein sequence ID" value="RYU80251.1"/>
    <property type="molecule type" value="Genomic_DNA"/>
</dbReference>
<dbReference type="InterPro" id="IPR009056">
    <property type="entry name" value="Cyt_c-like_dom"/>
</dbReference>
<evidence type="ECO:0000256" key="6">
    <source>
        <dbReference type="PROSITE-ProRule" id="PRU00433"/>
    </source>
</evidence>
<dbReference type="Gene3D" id="1.10.760.10">
    <property type="entry name" value="Cytochrome c-like domain"/>
    <property type="match status" value="1"/>
</dbReference>
<sequence length="121" mass="12490">MRVCTPLLAGRLRGGLILPLLLFSSACSSPAPESADAPVEAASPEAGLAAGQAIFIQRCAVCHGPDGKKGLNGAHDLTKSNLNATGRVYMVTNGLGLMPSFKAQLTPAEIDQVVAYSLTLR</sequence>
<dbReference type="InterPro" id="IPR036909">
    <property type="entry name" value="Cyt_c-like_dom_sf"/>
</dbReference>
<dbReference type="PROSITE" id="PS51257">
    <property type="entry name" value="PROKAR_LIPOPROTEIN"/>
    <property type="match status" value="1"/>
</dbReference>
<organism evidence="9 10">
    <name type="scientific">Hymenobacter persicinus</name>
    <dbReference type="NCBI Taxonomy" id="2025506"/>
    <lineage>
        <taxon>Bacteria</taxon>
        <taxon>Pseudomonadati</taxon>
        <taxon>Bacteroidota</taxon>
        <taxon>Cytophagia</taxon>
        <taxon>Cytophagales</taxon>
        <taxon>Hymenobacteraceae</taxon>
        <taxon>Hymenobacter</taxon>
    </lineage>
</organism>
<evidence type="ECO:0000256" key="2">
    <source>
        <dbReference type="ARBA" id="ARBA00022617"/>
    </source>
</evidence>
<evidence type="ECO:0000256" key="4">
    <source>
        <dbReference type="ARBA" id="ARBA00022982"/>
    </source>
</evidence>
<feature type="signal peptide" evidence="7">
    <location>
        <begin position="1"/>
        <end position="31"/>
    </location>
</feature>
<dbReference type="InterPro" id="IPR008168">
    <property type="entry name" value="Cyt_C_IC"/>
</dbReference>
<evidence type="ECO:0000256" key="1">
    <source>
        <dbReference type="ARBA" id="ARBA00022448"/>
    </source>
</evidence>
<comment type="caution">
    <text evidence="9">The sequence shown here is derived from an EMBL/GenBank/DDBJ whole genome shotgun (WGS) entry which is preliminary data.</text>
</comment>
<evidence type="ECO:0000256" key="7">
    <source>
        <dbReference type="SAM" id="SignalP"/>
    </source>
</evidence>
<keyword evidence="7" id="KW-0732">Signal</keyword>
<gene>
    <name evidence="9" type="ORF">EWM57_08685</name>
</gene>
<dbReference type="GO" id="GO:0020037">
    <property type="term" value="F:heme binding"/>
    <property type="evidence" value="ECO:0007669"/>
    <property type="project" value="InterPro"/>
</dbReference>
<keyword evidence="2 6" id="KW-0349">Heme</keyword>